<gene>
    <name evidence="2" type="ORF">D9C73_000908</name>
</gene>
<dbReference type="AlphaFoldDB" id="A0A4U5U245"/>
<reference evidence="2 3" key="1">
    <citation type="submission" date="2019-01" db="EMBL/GenBank/DDBJ databases">
        <title>Genome Assembly of Collichthys lucidus.</title>
        <authorList>
            <person name="Cai M."/>
            <person name="Xiao S."/>
        </authorList>
    </citation>
    <scope>NUCLEOTIDE SEQUENCE [LARGE SCALE GENOMIC DNA]</scope>
    <source>
        <strain evidence="2">JT15FE1705JMU</strain>
        <tissue evidence="2">Muscle</tissue>
    </source>
</reference>
<evidence type="ECO:0000313" key="2">
    <source>
        <dbReference type="EMBL" id="TKS67768.1"/>
    </source>
</evidence>
<dbReference type="Pfam" id="PF13358">
    <property type="entry name" value="DDE_3"/>
    <property type="match status" value="1"/>
</dbReference>
<feature type="domain" description="Tc1-like transposase DDE" evidence="1">
    <location>
        <begin position="17"/>
        <end position="142"/>
    </location>
</feature>
<keyword evidence="3" id="KW-1185">Reference proteome</keyword>
<sequence length="200" mass="23536">MFFLRMRQQFHWSTTPDSFYRKDHFVAKPQPKHPLKLHVWGMISRQGAGPMVIFEGIMDRQYFEEAIIEEHAAPYIRTYFGSDHRFFQDNDPKHTAAGAYMASEGINWVKTSPESPDLNPIELVWHSMKDFARRRSQAQNRSSSRPYRRFGKQESPWNFATDLSLDFQKLCVSHKSERKMQLVMYEYCELDSSLVIGVCS</sequence>
<dbReference type="Gene3D" id="3.30.420.10">
    <property type="entry name" value="Ribonuclease H-like superfamily/Ribonuclease H"/>
    <property type="match status" value="1"/>
</dbReference>
<proteinExistence type="predicted"/>
<dbReference type="InterPro" id="IPR038717">
    <property type="entry name" value="Tc1-like_DDE_dom"/>
</dbReference>
<evidence type="ECO:0000313" key="3">
    <source>
        <dbReference type="Proteomes" id="UP000298787"/>
    </source>
</evidence>
<organism evidence="2 3">
    <name type="scientific">Collichthys lucidus</name>
    <name type="common">Big head croaker</name>
    <name type="synonym">Sciaena lucida</name>
    <dbReference type="NCBI Taxonomy" id="240159"/>
    <lineage>
        <taxon>Eukaryota</taxon>
        <taxon>Metazoa</taxon>
        <taxon>Chordata</taxon>
        <taxon>Craniata</taxon>
        <taxon>Vertebrata</taxon>
        <taxon>Euteleostomi</taxon>
        <taxon>Actinopterygii</taxon>
        <taxon>Neopterygii</taxon>
        <taxon>Teleostei</taxon>
        <taxon>Neoteleostei</taxon>
        <taxon>Acanthomorphata</taxon>
        <taxon>Eupercaria</taxon>
        <taxon>Sciaenidae</taxon>
        <taxon>Collichthys</taxon>
    </lineage>
</organism>
<dbReference type="Proteomes" id="UP000298787">
    <property type="component" value="Chromosome 2"/>
</dbReference>
<accession>A0A4U5U245</accession>
<dbReference type="GO" id="GO:0003676">
    <property type="term" value="F:nucleic acid binding"/>
    <property type="evidence" value="ECO:0007669"/>
    <property type="project" value="InterPro"/>
</dbReference>
<evidence type="ECO:0000259" key="1">
    <source>
        <dbReference type="Pfam" id="PF13358"/>
    </source>
</evidence>
<dbReference type="EMBL" id="CM014079">
    <property type="protein sequence ID" value="TKS67768.1"/>
    <property type="molecule type" value="Genomic_DNA"/>
</dbReference>
<dbReference type="InterPro" id="IPR036397">
    <property type="entry name" value="RNaseH_sf"/>
</dbReference>
<name>A0A4U5U245_COLLU</name>
<protein>
    <submittedName>
        <fullName evidence="2">Transposable element</fullName>
    </submittedName>
</protein>